<sequence length="161" mass="18754">MPYSIDEQINEKDSTRTFRDYQIQGVQKLQYEEWSNSVVMINGLNIEETDSLSSAQLLNNFSDDLNLKIIRYCPTSEKYLLIEMLDISYFVIVCRYLGHPFISTVPLPRPPFTSTVPLPRLMLKMKHEKRLLSTVPLPQPSSYIDRPFTSTAYKEILENLK</sequence>
<protein>
    <submittedName>
        <fullName evidence="2">Uncharacterized protein</fullName>
    </submittedName>
</protein>
<dbReference type="Proteomes" id="UP000887565">
    <property type="component" value="Unplaced"/>
</dbReference>
<dbReference type="WBParaSite" id="nRc.2.0.1.t31121-RA">
    <property type="protein sequence ID" value="nRc.2.0.1.t31121-RA"/>
    <property type="gene ID" value="nRc.2.0.1.g31121"/>
</dbReference>
<proteinExistence type="predicted"/>
<name>A0A915JXF5_ROMCU</name>
<accession>A0A915JXF5</accession>
<evidence type="ECO:0000313" key="2">
    <source>
        <dbReference type="WBParaSite" id="nRc.2.0.1.t31121-RA"/>
    </source>
</evidence>
<evidence type="ECO:0000313" key="1">
    <source>
        <dbReference type="Proteomes" id="UP000887565"/>
    </source>
</evidence>
<organism evidence="1 2">
    <name type="scientific">Romanomermis culicivorax</name>
    <name type="common">Nematode worm</name>
    <dbReference type="NCBI Taxonomy" id="13658"/>
    <lineage>
        <taxon>Eukaryota</taxon>
        <taxon>Metazoa</taxon>
        <taxon>Ecdysozoa</taxon>
        <taxon>Nematoda</taxon>
        <taxon>Enoplea</taxon>
        <taxon>Dorylaimia</taxon>
        <taxon>Mermithida</taxon>
        <taxon>Mermithoidea</taxon>
        <taxon>Mermithidae</taxon>
        <taxon>Romanomermis</taxon>
    </lineage>
</organism>
<keyword evidence="1" id="KW-1185">Reference proteome</keyword>
<reference evidence="2" key="1">
    <citation type="submission" date="2022-11" db="UniProtKB">
        <authorList>
            <consortium name="WormBaseParasite"/>
        </authorList>
    </citation>
    <scope>IDENTIFICATION</scope>
</reference>
<dbReference type="AlphaFoldDB" id="A0A915JXF5"/>